<organism evidence="3 4">
    <name type="scientific">Legionella santicrucis</name>
    <dbReference type="NCBI Taxonomy" id="45074"/>
    <lineage>
        <taxon>Bacteria</taxon>
        <taxon>Pseudomonadati</taxon>
        <taxon>Pseudomonadota</taxon>
        <taxon>Gammaproteobacteria</taxon>
        <taxon>Legionellales</taxon>
        <taxon>Legionellaceae</taxon>
        <taxon>Legionella</taxon>
    </lineage>
</organism>
<proteinExistence type="inferred from homology"/>
<dbReference type="EMBL" id="LNYU01000081">
    <property type="protein sequence ID" value="KTD56782.1"/>
    <property type="molecule type" value="Genomic_DNA"/>
</dbReference>
<dbReference type="PANTHER" id="PTHR30203">
    <property type="entry name" value="OUTER MEMBRANE CATION EFFLUX PROTEIN"/>
    <property type="match status" value="1"/>
</dbReference>
<dbReference type="PANTHER" id="PTHR30203:SF29">
    <property type="entry name" value="PROTEIN CYAE"/>
    <property type="match status" value="1"/>
</dbReference>
<dbReference type="Pfam" id="PF02321">
    <property type="entry name" value="OEP"/>
    <property type="match status" value="2"/>
</dbReference>
<keyword evidence="2" id="KW-0812">Transmembrane</keyword>
<dbReference type="InterPro" id="IPR003423">
    <property type="entry name" value="OMP_efflux"/>
</dbReference>
<comment type="similarity">
    <text evidence="1">Belongs to the outer membrane factor (OMF) (TC 1.B.17) family.</text>
</comment>
<feature type="transmembrane region" description="Helical" evidence="2">
    <location>
        <begin position="12"/>
        <end position="34"/>
    </location>
</feature>
<comment type="caution">
    <text evidence="3">The sequence shown here is derived from an EMBL/GenBank/DDBJ whole genome shotgun (WGS) entry which is preliminary data.</text>
</comment>
<dbReference type="Proteomes" id="UP000054703">
    <property type="component" value="Unassembled WGS sequence"/>
</dbReference>
<evidence type="ECO:0000313" key="3">
    <source>
        <dbReference type="EMBL" id="KTD56782.1"/>
    </source>
</evidence>
<keyword evidence="2" id="KW-1133">Transmembrane helix</keyword>
<accession>A0A0W0YJM3</accession>
<dbReference type="SUPFAM" id="SSF56954">
    <property type="entry name" value="Outer membrane efflux proteins (OEP)"/>
    <property type="match status" value="1"/>
</dbReference>
<gene>
    <name evidence="3" type="ORF">Lsan_2942</name>
</gene>
<dbReference type="PATRIC" id="fig|45074.5.peg.3165"/>
<dbReference type="InterPro" id="IPR010131">
    <property type="entry name" value="MdtP/NodT-like"/>
</dbReference>
<reference evidence="3 4" key="1">
    <citation type="submission" date="2015-11" db="EMBL/GenBank/DDBJ databases">
        <title>Genomic analysis of 38 Legionella species identifies large and diverse effector repertoires.</title>
        <authorList>
            <person name="Burstein D."/>
            <person name="Amaro F."/>
            <person name="Zusman T."/>
            <person name="Lifshitz Z."/>
            <person name="Cohen O."/>
            <person name="Gilbert J.A."/>
            <person name="Pupko T."/>
            <person name="Shuman H.A."/>
            <person name="Segal G."/>
        </authorList>
    </citation>
    <scope>NUCLEOTIDE SEQUENCE [LARGE SCALE GENOMIC DNA]</scope>
    <source>
        <strain evidence="3 4">SC-63-C7</strain>
    </source>
</reference>
<protein>
    <submittedName>
        <fullName evidence="3">Outer membrane efflux protein</fullName>
    </submittedName>
</protein>
<dbReference type="STRING" id="45074.Lsan_2942"/>
<dbReference type="RefSeq" id="WP_058514902.1">
    <property type="nucleotide sequence ID" value="NZ_CAAAIH010000028.1"/>
</dbReference>
<dbReference type="GO" id="GO:0015562">
    <property type="term" value="F:efflux transmembrane transporter activity"/>
    <property type="evidence" value="ECO:0007669"/>
    <property type="project" value="InterPro"/>
</dbReference>
<evidence type="ECO:0000256" key="1">
    <source>
        <dbReference type="ARBA" id="ARBA00007613"/>
    </source>
</evidence>
<sequence>MIKTTISKLPFIIVHGLAKFNPLFFVLFLMGVFLQGCLSPRQNQPSLQVPKKWPQQTTQVKMDDRIDLPDMAWWRQLNNPELDQMIQQALRNNNSIHIAAANLQYAQAQLKQVKLNWIPGMNILSGYSQMPNLGDPGAFVALFPQYVLNIFQQIKQQKSAKYQVEASSHAQDGIRLVLIGQVSASYFTLLAQREAQQIYQRLLHDENKLISLYQSQYRAGLISKDKIDTLSSQIKQTQSQYVITQHNIIVSQNTLHFLLNQNPGTLPFKVSFNQLNDLMIVPGNLPATVLKNRPDVREAEAKLKAANVDIGVAWANLLPSVRLDSLLGFSQISNGAFTLNEAYINTPAINPPVFGLIQASKARSQAIYYAYLDTVKKALQEVDNALSAYSAYSEQLLKNQSGFLDEKKRCALVDSRYRRGIVSLSEVVSCQIKLDYFKLVINQNKLEKMLTLVVLFQDLGGGYHGV</sequence>
<keyword evidence="4" id="KW-1185">Reference proteome</keyword>
<dbReference type="AlphaFoldDB" id="A0A0W0YJM3"/>
<name>A0A0W0YJM3_9GAMM</name>
<dbReference type="OrthoDB" id="9770517at2"/>
<evidence type="ECO:0000256" key="2">
    <source>
        <dbReference type="SAM" id="Phobius"/>
    </source>
</evidence>
<keyword evidence="2" id="KW-0472">Membrane</keyword>
<dbReference type="Gene3D" id="1.20.1600.10">
    <property type="entry name" value="Outer membrane efflux proteins (OEP)"/>
    <property type="match status" value="1"/>
</dbReference>
<dbReference type="Gene3D" id="2.20.200.10">
    <property type="entry name" value="Outer membrane efflux proteins (OEP)"/>
    <property type="match status" value="1"/>
</dbReference>
<evidence type="ECO:0000313" key="4">
    <source>
        <dbReference type="Proteomes" id="UP000054703"/>
    </source>
</evidence>